<sequence length="448" mass="47668">MSSVVYEWSSETVRALMKAMNLSLLEFANALEVTEKTVVSWTSPDSNVVIRVRNRQRLDKLLTESPACVQARFDRLRGVDGPAGDLVARQEDPATLAIGTIGVDDTNQVQVLARTPDGEVIVVELPRRAVVTGIGAAALTAAIGGRPAAAAPAVTAETDWISHFRDLRLSLIDSDNLCGSGPVIPLMEHNIAMLGQLRRAGAADPTQLLRMRILYGEGAAWLHQDAQTWSRAKHWVNKAGEWSLALNDPASIALVSIRKAQISCDQGDGEAALDSAEAAAMQAPPRSRFGAVATLFTAWGHALLRDAGASAAAFDRARELAATADHDSDWGFFLDEAYVEVHQATAALRLGNHTAAIPQFERAIASMPGTYARDRGVYNGRLALAHVAAGDHAAAAAIGVDAMRTGVATGSQRVLAPVRQLSAAIDASSADPHIREFVDAAERWSVKA</sequence>
<proteinExistence type="predicted"/>
<dbReference type="InterPro" id="IPR011990">
    <property type="entry name" value="TPR-like_helical_dom_sf"/>
</dbReference>
<dbReference type="Gene3D" id="1.25.40.10">
    <property type="entry name" value="Tetratricopeptide repeat domain"/>
    <property type="match status" value="1"/>
</dbReference>
<reference evidence="1" key="2">
    <citation type="submission" date="2020-09" db="EMBL/GenBank/DDBJ databases">
        <authorList>
            <person name="Sun Q."/>
            <person name="Zhou Y."/>
        </authorList>
    </citation>
    <scope>NUCLEOTIDE SEQUENCE</scope>
    <source>
        <strain evidence="1">CGMCC 4.7278</strain>
    </source>
</reference>
<gene>
    <name evidence="1" type="ORF">GCM10011591_46580</name>
</gene>
<reference evidence="1" key="1">
    <citation type="journal article" date="2014" name="Int. J. Syst. Evol. Microbiol.">
        <title>Complete genome sequence of Corynebacterium casei LMG S-19264T (=DSM 44701T), isolated from a smear-ripened cheese.</title>
        <authorList>
            <consortium name="US DOE Joint Genome Institute (JGI-PGF)"/>
            <person name="Walter F."/>
            <person name="Albersmeier A."/>
            <person name="Kalinowski J."/>
            <person name="Ruckert C."/>
        </authorList>
    </citation>
    <scope>NUCLEOTIDE SEQUENCE</scope>
    <source>
        <strain evidence="1">CGMCC 4.7278</strain>
    </source>
</reference>
<name>A0A917QVA7_9NOCA</name>
<dbReference type="SUPFAM" id="SSF48452">
    <property type="entry name" value="TPR-like"/>
    <property type="match status" value="1"/>
</dbReference>
<organism evidence="1 2">
    <name type="scientific">Nocardia camponoti</name>
    <dbReference type="NCBI Taxonomy" id="1616106"/>
    <lineage>
        <taxon>Bacteria</taxon>
        <taxon>Bacillati</taxon>
        <taxon>Actinomycetota</taxon>
        <taxon>Actinomycetes</taxon>
        <taxon>Mycobacteriales</taxon>
        <taxon>Nocardiaceae</taxon>
        <taxon>Nocardia</taxon>
    </lineage>
</organism>
<dbReference type="Proteomes" id="UP000612956">
    <property type="component" value="Unassembled WGS sequence"/>
</dbReference>
<dbReference type="AlphaFoldDB" id="A0A917QVA7"/>
<accession>A0A917QVA7</accession>
<comment type="caution">
    <text evidence="1">The sequence shown here is derived from an EMBL/GenBank/DDBJ whole genome shotgun (WGS) entry which is preliminary data.</text>
</comment>
<evidence type="ECO:0008006" key="3">
    <source>
        <dbReference type="Google" id="ProtNLM"/>
    </source>
</evidence>
<evidence type="ECO:0000313" key="1">
    <source>
        <dbReference type="EMBL" id="GGK69119.1"/>
    </source>
</evidence>
<protein>
    <recommendedName>
        <fullName evidence="3">XRE family transcriptional regulator</fullName>
    </recommendedName>
</protein>
<keyword evidence="2" id="KW-1185">Reference proteome</keyword>
<evidence type="ECO:0000313" key="2">
    <source>
        <dbReference type="Proteomes" id="UP000612956"/>
    </source>
</evidence>
<dbReference type="EMBL" id="BMMW01000007">
    <property type="protein sequence ID" value="GGK69119.1"/>
    <property type="molecule type" value="Genomic_DNA"/>
</dbReference>